<feature type="domain" description="Alpha box" evidence="6">
    <location>
        <begin position="88"/>
        <end position="144"/>
    </location>
</feature>
<keyword evidence="3 5" id="KW-0804">Transcription</keyword>
<comment type="subcellular location">
    <subcellularLocation>
        <location evidence="5">Nucleus</location>
    </subcellularLocation>
</comment>
<dbReference type="AlphaFoldDB" id="A0A3Q9FFC6"/>
<keyword evidence="4 5" id="KW-0539">Nucleus</keyword>
<evidence type="ECO:0000256" key="4">
    <source>
        <dbReference type="ARBA" id="ARBA00023242"/>
    </source>
</evidence>
<keyword evidence="2 5" id="KW-0238">DNA-binding</keyword>
<reference evidence="7" key="1">
    <citation type="journal article" date="2018" name="FEMS Yeast Res.">
        <title>The Suhomyces clade: from single isolate to multiple species to disintegrating sex loci.</title>
        <authorList>
            <person name="Kijpornyongpan T."/>
            <person name="Urbina H."/>
            <person name="Suh S.O."/>
            <person name="Luangsa-Ard J."/>
            <person name="Aime M."/>
            <person name="Blackwell M."/>
        </authorList>
    </citation>
    <scope>NUCLEOTIDE SEQUENCE</scope>
    <source>
        <strain evidence="7">NRRL Y-27591</strain>
    </source>
</reference>
<dbReference type="GO" id="GO:0045895">
    <property type="term" value="P:positive regulation of mating-type specific transcription, DNA-templated"/>
    <property type="evidence" value="ECO:0007669"/>
    <property type="project" value="InterPro"/>
</dbReference>
<dbReference type="GO" id="GO:0005634">
    <property type="term" value="C:nucleus"/>
    <property type="evidence" value="ECO:0007669"/>
    <property type="project" value="UniProtKB-SubCell"/>
</dbReference>
<dbReference type="PROSITE" id="PS51325">
    <property type="entry name" value="ALPHA_BOX"/>
    <property type="match status" value="1"/>
</dbReference>
<accession>A0A3Q9FFC6</accession>
<evidence type="ECO:0000256" key="1">
    <source>
        <dbReference type="ARBA" id="ARBA00023015"/>
    </source>
</evidence>
<protein>
    <submittedName>
        <fullName evidence="7">MAT alpha 1 protein</fullName>
    </submittedName>
</protein>
<dbReference type="Pfam" id="PF04769">
    <property type="entry name" value="MATalpha_HMGbox"/>
    <property type="match status" value="1"/>
</dbReference>
<dbReference type="InterPro" id="IPR006856">
    <property type="entry name" value="MATalpha_HMGbox"/>
</dbReference>
<evidence type="ECO:0000256" key="5">
    <source>
        <dbReference type="RuleBase" id="RU003516"/>
    </source>
</evidence>
<dbReference type="GO" id="GO:0008301">
    <property type="term" value="F:DNA binding, bending"/>
    <property type="evidence" value="ECO:0007669"/>
    <property type="project" value="InterPro"/>
</dbReference>
<comment type="similarity">
    <text evidence="5">Belongs to the MATALPHA1 family.</text>
</comment>
<evidence type="ECO:0000313" key="7">
    <source>
        <dbReference type="EMBL" id="AZQ56674.1"/>
    </source>
</evidence>
<sequence length="200" mass="23432">MTTNGDIKRALRDRKHAISTFRLQVNIPCRTKTQLNQHPQEGLIRQTLPRIPLPSQQLKELLLKFNSLNDSSGNKNNSGSMSQTRNVSKSGKINSFIAFRTFYCKSISNPEHQRTLSTELARIWKSEPSKHQWKLYAAHYNFRDNKNMPFVEWLCKQLNIQDNPKTEEKLLISIRSEYWSFDEVQIRNPVEDVYLTHSQV</sequence>
<evidence type="ECO:0000256" key="3">
    <source>
        <dbReference type="ARBA" id="ARBA00023163"/>
    </source>
</evidence>
<dbReference type="EMBL" id="MH707275">
    <property type="protein sequence ID" value="AZQ56674.1"/>
    <property type="molecule type" value="Genomic_DNA"/>
</dbReference>
<name>A0A3Q9FFC6_9ASCO</name>
<organism evidence="7">
    <name type="scientific">Suhomyces bribrorum</name>
    <dbReference type="NCBI Taxonomy" id="246069"/>
    <lineage>
        <taxon>Eukaryota</taxon>
        <taxon>Fungi</taxon>
        <taxon>Dikarya</taxon>
        <taxon>Ascomycota</taxon>
        <taxon>Saccharomycotina</taxon>
        <taxon>Pichiomycetes</taxon>
        <taxon>Debaryomycetaceae</taxon>
        <taxon>Suhomyces</taxon>
    </lineage>
</organism>
<keyword evidence="1 5" id="KW-0805">Transcription regulation</keyword>
<evidence type="ECO:0000259" key="6">
    <source>
        <dbReference type="PROSITE" id="PS51325"/>
    </source>
</evidence>
<proteinExistence type="inferred from homology"/>
<evidence type="ECO:0000256" key="2">
    <source>
        <dbReference type="ARBA" id="ARBA00023125"/>
    </source>
</evidence>